<evidence type="ECO:0008006" key="3">
    <source>
        <dbReference type="Google" id="ProtNLM"/>
    </source>
</evidence>
<dbReference type="Gene3D" id="3.60.21.10">
    <property type="match status" value="1"/>
</dbReference>
<sequence length="313" mass="33313">MTAGRSCPLDYRYQPRDIAVAPLRPALQGLDALWVVGGLYGNLDALAALQAAFDADPAPRKALVFNGDFHWFDAEPAWFATLQAGVAQHHATRGNVETELARDQLADNGCGCGYPDWVGDATVDYSNRIIQRLHGVVPEGTRAQLAALPPFLRAEVGGVPIGIVHGDAHSLAGWSFSQEALSQPDARRAARAACTEAGVQHWASSHSCLPVMQALGDEHWLLNNGAAGMPNVAGELTGLCTRIATAPLGPSATLASVNAQGLHLSLCRIAYDTARWAQRFASCWPAGSDAERSYGQRIATGPSYLREQVLRAA</sequence>
<reference evidence="1 2" key="1">
    <citation type="submission" date="2024-05" db="EMBL/GenBank/DDBJ databases">
        <title>Roseateles sp. DJS-2-20 16S ribosomal RNA gene Genome sequencing and assembly.</title>
        <authorList>
            <person name="Woo H."/>
        </authorList>
    </citation>
    <scope>NUCLEOTIDE SEQUENCE [LARGE SCALE GENOMIC DNA]</scope>
    <source>
        <strain evidence="1 2">DJS-2-20</strain>
    </source>
</reference>
<gene>
    <name evidence="1" type="ORF">ABDJ85_03015</name>
</gene>
<evidence type="ECO:0000313" key="1">
    <source>
        <dbReference type="EMBL" id="MEO3690421.1"/>
    </source>
</evidence>
<dbReference type="Proteomes" id="UP001495147">
    <property type="component" value="Unassembled WGS sequence"/>
</dbReference>
<keyword evidence="2" id="KW-1185">Reference proteome</keyword>
<accession>A0ABV0FZ21</accession>
<proteinExistence type="predicted"/>
<dbReference type="SUPFAM" id="SSF56300">
    <property type="entry name" value="Metallo-dependent phosphatases"/>
    <property type="match status" value="1"/>
</dbReference>
<name>A0ABV0FZ21_9BURK</name>
<protein>
    <recommendedName>
        <fullName evidence="3">Metallophosphoesterase</fullName>
    </recommendedName>
</protein>
<dbReference type="EMBL" id="JBDPZD010000001">
    <property type="protein sequence ID" value="MEO3690421.1"/>
    <property type="molecule type" value="Genomic_DNA"/>
</dbReference>
<dbReference type="InterPro" id="IPR029052">
    <property type="entry name" value="Metallo-depent_PP-like"/>
</dbReference>
<comment type="caution">
    <text evidence="1">The sequence shown here is derived from an EMBL/GenBank/DDBJ whole genome shotgun (WGS) entry which is preliminary data.</text>
</comment>
<dbReference type="RefSeq" id="WP_347703251.1">
    <property type="nucleotide sequence ID" value="NZ_JBDPZD010000001.1"/>
</dbReference>
<evidence type="ECO:0000313" key="2">
    <source>
        <dbReference type="Proteomes" id="UP001495147"/>
    </source>
</evidence>
<organism evidence="1 2">
    <name type="scientific">Roseateles paludis</name>
    <dbReference type="NCBI Taxonomy" id="3145238"/>
    <lineage>
        <taxon>Bacteria</taxon>
        <taxon>Pseudomonadati</taxon>
        <taxon>Pseudomonadota</taxon>
        <taxon>Betaproteobacteria</taxon>
        <taxon>Burkholderiales</taxon>
        <taxon>Sphaerotilaceae</taxon>
        <taxon>Roseateles</taxon>
    </lineage>
</organism>